<dbReference type="AlphaFoldDB" id="A0AAE0G0M2"/>
<accession>A0AAE0G0M2</accession>
<organism evidence="2 3">
    <name type="scientific">Cymbomonas tetramitiformis</name>
    <dbReference type="NCBI Taxonomy" id="36881"/>
    <lineage>
        <taxon>Eukaryota</taxon>
        <taxon>Viridiplantae</taxon>
        <taxon>Chlorophyta</taxon>
        <taxon>Pyramimonadophyceae</taxon>
        <taxon>Pyramimonadales</taxon>
        <taxon>Pyramimonadaceae</taxon>
        <taxon>Cymbomonas</taxon>
    </lineage>
</organism>
<evidence type="ECO:0000256" key="1">
    <source>
        <dbReference type="SAM" id="MobiDB-lite"/>
    </source>
</evidence>
<dbReference type="EMBL" id="LGRX02011210">
    <property type="protein sequence ID" value="KAK3269138.1"/>
    <property type="molecule type" value="Genomic_DNA"/>
</dbReference>
<comment type="caution">
    <text evidence="2">The sequence shown here is derived from an EMBL/GenBank/DDBJ whole genome shotgun (WGS) entry which is preliminary data.</text>
</comment>
<feature type="region of interest" description="Disordered" evidence="1">
    <location>
        <begin position="230"/>
        <end position="305"/>
    </location>
</feature>
<evidence type="ECO:0000313" key="2">
    <source>
        <dbReference type="EMBL" id="KAK3269138.1"/>
    </source>
</evidence>
<name>A0AAE0G0M2_9CHLO</name>
<protein>
    <submittedName>
        <fullName evidence="2">Uncharacterized protein</fullName>
    </submittedName>
</protein>
<feature type="compositionally biased region" description="Low complexity" evidence="1">
    <location>
        <begin position="280"/>
        <end position="291"/>
    </location>
</feature>
<reference evidence="2 3" key="1">
    <citation type="journal article" date="2015" name="Genome Biol. Evol.">
        <title>Comparative Genomics of a Bacterivorous Green Alga Reveals Evolutionary Causalities and Consequences of Phago-Mixotrophic Mode of Nutrition.</title>
        <authorList>
            <person name="Burns J.A."/>
            <person name="Paasch A."/>
            <person name="Narechania A."/>
            <person name="Kim E."/>
        </authorList>
    </citation>
    <scope>NUCLEOTIDE SEQUENCE [LARGE SCALE GENOMIC DNA]</scope>
    <source>
        <strain evidence="2 3">PLY_AMNH</strain>
    </source>
</reference>
<evidence type="ECO:0000313" key="3">
    <source>
        <dbReference type="Proteomes" id="UP001190700"/>
    </source>
</evidence>
<gene>
    <name evidence="2" type="ORF">CYMTET_22403</name>
</gene>
<proteinExistence type="predicted"/>
<keyword evidence="3" id="KW-1185">Reference proteome</keyword>
<dbReference type="Proteomes" id="UP001190700">
    <property type="component" value="Unassembled WGS sequence"/>
</dbReference>
<sequence>MVGHPVSFDAAQAGSYAHRLRAYWSNLFQNDQFNAVMSKVERPAGRKVLDILHAGWQPREVTTSDSPPHYRANIMGEPMRALPTIMATQNSFAFRAPRMGSLLSTTKGEVSAREVNLEEKSRAMGYNVHELRMTDDVDEVKLAQVLGLAMDRRAMELLYSVAEASRRGLPYSQEDHSKVVACKRDPEPEAPAQESLQASAAEWISRSSSYTKQLAEGISHEDWERKLQQMCAQGHKGSRAPKAWVPGWSSHARRAGRRERSWSPTVWRGTRPSTAADSLQQKGAQQGMAQGHWNLLGSQLHGKSP</sequence>